<dbReference type="HOGENOM" id="CLU_1608244_0_0_6"/>
<dbReference type="AlphaFoldDB" id="C6C4G3"/>
<keyword evidence="3" id="KW-1185">Reference proteome</keyword>
<dbReference type="eggNOG" id="ENOG5033QYP">
    <property type="taxonomic scope" value="Bacteria"/>
</dbReference>
<evidence type="ECO:0000313" key="3">
    <source>
        <dbReference type="Proteomes" id="UP000002734"/>
    </source>
</evidence>
<name>C6C4G3_MUSP7</name>
<evidence type="ECO:0000256" key="1">
    <source>
        <dbReference type="SAM" id="SignalP"/>
    </source>
</evidence>
<dbReference type="PROSITE" id="PS51257">
    <property type="entry name" value="PROKAR_LIPOPROTEIN"/>
    <property type="match status" value="1"/>
</dbReference>
<dbReference type="RefSeq" id="WP_012765354.1">
    <property type="nucleotide sequence ID" value="NC_012880.1"/>
</dbReference>
<protein>
    <recommendedName>
        <fullName evidence="4">Lipoprotein</fullName>
    </recommendedName>
</protein>
<gene>
    <name evidence="2" type="ordered locus">Dd703_1741</name>
</gene>
<evidence type="ECO:0008006" key="4">
    <source>
        <dbReference type="Google" id="ProtNLM"/>
    </source>
</evidence>
<sequence>MKKRFLVLAATTLLSGCSLFSFKTTYLNASFTSPYYMAYNDTHSLDDSLAWNHTIYLTSSLEHQDEIRGTYKASMPKIALNYRAEAADGGYQITYYGTVSYLLSPRYHKVGSRYVIEGDKLKEFPIARRTVHVTEDKKAVLRLTDDIRVDMSLEDR</sequence>
<feature type="signal peptide" evidence="1">
    <location>
        <begin position="1"/>
        <end position="23"/>
    </location>
</feature>
<reference evidence="2" key="1">
    <citation type="submission" date="2009-06" db="EMBL/GenBank/DDBJ databases">
        <title>Complete sequence of Dickeya dadantii Ech703.</title>
        <authorList>
            <consortium name="US DOE Joint Genome Institute"/>
            <person name="Lucas S."/>
            <person name="Copeland A."/>
            <person name="Lapidus A."/>
            <person name="Glavina del Rio T."/>
            <person name="Dalin E."/>
            <person name="Tice H."/>
            <person name="Bruce D."/>
            <person name="Goodwin L."/>
            <person name="Pitluck S."/>
            <person name="Chertkov O."/>
            <person name="Brettin T."/>
            <person name="Detter J.C."/>
            <person name="Han C."/>
            <person name="Larimer F."/>
            <person name="Land M."/>
            <person name="Hauser L."/>
            <person name="Kyrpides N."/>
            <person name="Mikhailova N."/>
            <person name="Balakrishnan V."/>
            <person name="Glasner J."/>
            <person name="Perna N.T."/>
        </authorList>
    </citation>
    <scope>NUCLEOTIDE SEQUENCE [LARGE SCALE GENOMIC DNA]</scope>
    <source>
        <strain evidence="2">Ech703</strain>
    </source>
</reference>
<dbReference type="KEGG" id="dda:Dd703_1741"/>
<accession>C6C4G3</accession>
<feature type="chain" id="PRO_5002960110" description="Lipoprotein" evidence="1">
    <location>
        <begin position="24"/>
        <end position="156"/>
    </location>
</feature>
<organism evidence="2 3">
    <name type="scientific">Musicola paradisiaca (strain Ech703)</name>
    <name type="common">Dickeya paradisiaca</name>
    <name type="synonym">Dickeya dadantii</name>
    <dbReference type="NCBI Taxonomy" id="579405"/>
    <lineage>
        <taxon>Bacteria</taxon>
        <taxon>Pseudomonadati</taxon>
        <taxon>Pseudomonadota</taxon>
        <taxon>Gammaproteobacteria</taxon>
        <taxon>Enterobacterales</taxon>
        <taxon>Pectobacteriaceae</taxon>
        <taxon>Musicola</taxon>
    </lineage>
</organism>
<dbReference type="Proteomes" id="UP000002734">
    <property type="component" value="Chromosome"/>
</dbReference>
<evidence type="ECO:0000313" key="2">
    <source>
        <dbReference type="EMBL" id="ACS85537.1"/>
    </source>
</evidence>
<keyword evidence="1" id="KW-0732">Signal</keyword>
<proteinExistence type="predicted"/>
<dbReference type="EMBL" id="CP001654">
    <property type="protein sequence ID" value="ACS85537.1"/>
    <property type="molecule type" value="Genomic_DNA"/>
</dbReference>